<keyword evidence="2" id="KW-1185">Reference proteome</keyword>
<evidence type="ECO:0000313" key="2">
    <source>
        <dbReference type="Proteomes" id="UP001499854"/>
    </source>
</evidence>
<accession>A0ABP5DKL4</accession>
<gene>
    <name evidence="1" type="ORF">GCM10009838_49130</name>
</gene>
<proteinExistence type="predicted"/>
<dbReference type="Proteomes" id="UP001499854">
    <property type="component" value="Unassembled WGS sequence"/>
</dbReference>
<sequence length="134" mass="14399">MAEKTIAEKLGIKSGKTVWTSHPDRFAEIGDLPAGVTVTSDLGAAAVAVLYVDDAASARALLEAHKQDVAKPPAVWVAYPKANRTDVNRDTLWPIVVAYDLRPNGQIALDEVWSALRFRANKPGEEAFSGGSKK</sequence>
<dbReference type="EMBL" id="BAAAQM010000029">
    <property type="protein sequence ID" value="GAA1981943.1"/>
    <property type="molecule type" value="Genomic_DNA"/>
</dbReference>
<dbReference type="RefSeq" id="WP_344659453.1">
    <property type="nucleotide sequence ID" value="NZ_BAAAQM010000029.1"/>
</dbReference>
<protein>
    <submittedName>
        <fullName evidence="1">Uncharacterized protein</fullName>
    </submittedName>
</protein>
<organism evidence="1 2">
    <name type="scientific">Catenulispora subtropica</name>
    <dbReference type="NCBI Taxonomy" id="450798"/>
    <lineage>
        <taxon>Bacteria</taxon>
        <taxon>Bacillati</taxon>
        <taxon>Actinomycetota</taxon>
        <taxon>Actinomycetes</taxon>
        <taxon>Catenulisporales</taxon>
        <taxon>Catenulisporaceae</taxon>
        <taxon>Catenulispora</taxon>
    </lineage>
</organism>
<reference evidence="2" key="1">
    <citation type="journal article" date="2019" name="Int. J. Syst. Evol. Microbiol.">
        <title>The Global Catalogue of Microorganisms (GCM) 10K type strain sequencing project: providing services to taxonomists for standard genome sequencing and annotation.</title>
        <authorList>
            <consortium name="The Broad Institute Genomics Platform"/>
            <consortium name="The Broad Institute Genome Sequencing Center for Infectious Disease"/>
            <person name="Wu L."/>
            <person name="Ma J."/>
        </authorList>
    </citation>
    <scope>NUCLEOTIDE SEQUENCE [LARGE SCALE GENOMIC DNA]</scope>
    <source>
        <strain evidence="2">JCM 16013</strain>
    </source>
</reference>
<comment type="caution">
    <text evidence="1">The sequence shown here is derived from an EMBL/GenBank/DDBJ whole genome shotgun (WGS) entry which is preliminary data.</text>
</comment>
<name>A0ABP5DKL4_9ACTN</name>
<evidence type="ECO:0000313" key="1">
    <source>
        <dbReference type="EMBL" id="GAA1981943.1"/>
    </source>
</evidence>